<evidence type="ECO:0000313" key="3">
    <source>
        <dbReference type="Proteomes" id="UP000276215"/>
    </source>
</evidence>
<evidence type="ECO:0000313" key="2">
    <source>
        <dbReference type="EMBL" id="RPB02967.1"/>
    </source>
</evidence>
<dbReference type="Proteomes" id="UP000276215">
    <property type="component" value="Unassembled WGS sequence"/>
</dbReference>
<feature type="compositionally biased region" description="Basic residues" evidence="1">
    <location>
        <begin position="144"/>
        <end position="153"/>
    </location>
</feature>
<sequence length="173" mass="20037">MSFHQHLCPATTQRRKRIAGGKENTVKNFVTNFKTRQSCKKPHYRCSHPGVEIPMIHTSNFKTCSLPLAYLMVPKEPPHYHSSNALGISRKKKQKKRHFIRISTDYDHDSKPSTVKLHPSSQTWLNSPRYAHLRNGEKKMQNSRPHHRPRNVRRLSSPTAPITRSFPLSLSLL</sequence>
<accession>A0A3N4JXM1</accession>
<evidence type="ECO:0000256" key="1">
    <source>
        <dbReference type="SAM" id="MobiDB-lite"/>
    </source>
</evidence>
<proteinExistence type="predicted"/>
<dbReference type="AlphaFoldDB" id="A0A3N4JXM1"/>
<gene>
    <name evidence="2" type="ORF">L873DRAFT_330807</name>
</gene>
<name>A0A3N4JXM1_9PEZI</name>
<protein>
    <submittedName>
        <fullName evidence="2">Uncharacterized protein</fullName>
    </submittedName>
</protein>
<organism evidence="2 3">
    <name type="scientific">Choiromyces venosus 120613-1</name>
    <dbReference type="NCBI Taxonomy" id="1336337"/>
    <lineage>
        <taxon>Eukaryota</taxon>
        <taxon>Fungi</taxon>
        <taxon>Dikarya</taxon>
        <taxon>Ascomycota</taxon>
        <taxon>Pezizomycotina</taxon>
        <taxon>Pezizomycetes</taxon>
        <taxon>Pezizales</taxon>
        <taxon>Tuberaceae</taxon>
        <taxon>Choiromyces</taxon>
    </lineage>
</organism>
<feature type="region of interest" description="Disordered" evidence="1">
    <location>
        <begin position="136"/>
        <end position="160"/>
    </location>
</feature>
<keyword evidence="3" id="KW-1185">Reference proteome</keyword>
<reference evidence="2 3" key="1">
    <citation type="journal article" date="2018" name="Nat. Ecol. Evol.">
        <title>Pezizomycetes genomes reveal the molecular basis of ectomycorrhizal truffle lifestyle.</title>
        <authorList>
            <person name="Murat C."/>
            <person name="Payen T."/>
            <person name="Noel B."/>
            <person name="Kuo A."/>
            <person name="Morin E."/>
            <person name="Chen J."/>
            <person name="Kohler A."/>
            <person name="Krizsan K."/>
            <person name="Balestrini R."/>
            <person name="Da Silva C."/>
            <person name="Montanini B."/>
            <person name="Hainaut M."/>
            <person name="Levati E."/>
            <person name="Barry K.W."/>
            <person name="Belfiori B."/>
            <person name="Cichocki N."/>
            <person name="Clum A."/>
            <person name="Dockter R.B."/>
            <person name="Fauchery L."/>
            <person name="Guy J."/>
            <person name="Iotti M."/>
            <person name="Le Tacon F."/>
            <person name="Lindquist E.A."/>
            <person name="Lipzen A."/>
            <person name="Malagnac F."/>
            <person name="Mello A."/>
            <person name="Molinier V."/>
            <person name="Miyauchi S."/>
            <person name="Poulain J."/>
            <person name="Riccioni C."/>
            <person name="Rubini A."/>
            <person name="Sitrit Y."/>
            <person name="Splivallo R."/>
            <person name="Traeger S."/>
            <person name="Wang M."/>
            <person name="Zifcakova L."/>
            <person name="Wipf D."/>
            <person name="Zambonelli A."/>
            <person name="Paolocci F."/>
            <person name="Nowrousian M."/>
            <person name="Ottonello S."/>
            <person name="Baldrian P."/>
            <person name="Spatafora J.W."/>
            <person name="Henrissat B."/>
            <person name="Nagy L.G."/>
            <person name="Aury J.M."/>
            <person name="Wincker P."/>
            <person name="Grigoriev I.V."/>
            <person name="Bonfante P."/>
            <person name="Martin F.M."/>
        </authorList>
    </citation>
    <scope>NUCLEOTIDE SEQUENCE [LARGE SCALE GENOMIC DNA]</scope>
    <source>
        <strain evidence="2 3">120613-1</strain>
    </source>
</reference>
<dbReference type="EMBL" id="ML120365">
    <property type="protein sequence ID" value="RPB02967.1"/>
    <property type="molecule type" value="Genomic_DNA"/>
</dbReference>